<evidence type="ECO:0000256" key="5">
    <source>
        <dbReference type="ARBA" id="ARBA00022692"/>
    </source>
</evidence>
<dbReference type="PANTHER" id="PTHR19297">
    <property type="entry name" value="GLYCOSYLTRANSFERASE 14 FAMILY MEMBER"/>
    <property type="match status" value="1"/>
</dbReference>
<comment type="caution">
    <text evidence="12">The sequence shown here is derived from an EMBL/GenBank/DDBJ whole genome shotgun (WGS) entry which is preliminary data.</text>
</comment>
<feature type="transmembrane region" description="Helical" evidence="11">
    <location>
        <begin position="15"/>
        <end position="35"/>
    </location>
</feature>
<keyword evidence="8 11" id="KW-0472">Membrane</keyword>
<dbReference type="PANTHER" id="PTHR19297:SF185">
    <property type="entry name" value="BETA-1,3-GALACTOSYL-O-GLYCOSYL-GLYCOPROTEIN BETA-1,6-N-ACETYLGLUCOSAMINYLTRANSFERASE 3"/>
    <property type="match status" value="1"/>
</dbReference>
<evidence type="ECO:0000313" key="13">
    <source>
        <dbReference type="Proteomes" id="UP000748531"/>
    </source>
</evidence>
<accession>A0A8J4SSH9</accession>
<comment type="pathway">
    <text evidence="2">Protein modification; protein glycosylation.</text>
</comment>
<comment type="similarity">
    <text evidence="10">Belongs to the glycosyltransferase 14 family.</text>
</comment>
<sequence length="425" mass="50108">MRWRDVYKYWNVRRIWQVLLIGVPFFHCIYLSVLWCQWNVFTSVENGFDNTGSVNSNRWPECERIIAGESSISALSELKYSKTPLTLPYNDCELLKTFTGVPAWLSEEERSFPIAYSISAYESLNQLLRLLRLIYRQQNLYCVHIDAKASRLFTERAFRSIRCFSPNVFLVPDQLRVNVKWGYFSVLEASLICANLSLQNNRIKWRYLLNVNEKELPLRTNWELVTALKALNGSNMVQLSPGNWSHRVPSKPLSFNITWRKGSYLVALRREFVQFMLTDRRAVEMLEAFRAERDLLKVPDEMFFASLAYNPQLGAPGACIHPVVHKNTDRRSWQLARFVDWNWRRCVSNHSRNEICIFGVADLPRLIRMPHLFANKFLPNFQPVAYDCMEYWHACKLRREWTRKTLDPQFSSELFSNLYCSTNHI</sequence>
<dbReference type="EMBL" id="LUCH01007058">
    <property type="protein sequence ID" value="KAF5396941.1"/>
    <property type="molecule type" value="Genomic_DNA"/>
</dbReference>
<evidence type="ECO:0000256" key="11">
    <source>
        <dbReference type="SAM" id="Phobius"/>
    </source>
</evidence>
<organism evidence="12 13">
    <name type="scientific">Paragonimus heterotremus</name>
    <dbReference type="NCBI Taxonomy" id="100268"/>
    <lineage>
        <taxon>Eukaryota</taxon>
        <taxon>Metazoa</taxon>
        <taxon>Spiralia</taxon>
        <taxon>Lophotrochozoa</taxon>
        <taxon>Platyhelminthes</taxon>
        <taxon>Trematoda</taxon>
        <taxon>Digenea</taxon>
        <taxon>Plagiorchiida</taxon>
        <taxon>Troglotremata</taxon>
        <taxon>Troglotrematidae</taxon>
        <taxon>Paragonimus</taxon>
    </lineage>
</organism>
<keyword evidence="4" id="KW-0808">Transferase</keyword>
<evidence type="ECO:0000256" key="2">
    <source>
        <dbReference type="ARBA" id="ARBA00004922"/>
    </source>
</evidence>
<name>A0A8J4SSH9_9TREM</name>
<keyword evidence="13" id="KW-1185">Reference proteome</keyword>
<evidence type="ECO:0000256" key="1">
    <source>
        <dbReference type="ARBA" id="ARBA00004606"/>
    </source>
</evidence>
<evidence type="ECO:0000256" key="7">
    <source>
        <dbReference type="ARBA" id="ARBA00022989"/>
    </source>
</evidence>
<evidence type="ECO:0000313" key="12">
    <source>
        <dbReference type="EMBL" id="KAF5396941.1"/>
    </source>
</evidence>
<evidence type="ECO:0000256" key="10">
    <source>
        <dbReference type="ARBA" id="ARBA00038150"/>
    </source>
</evidence>
<evidence type="ECO:0000256" key="9">
    <source>
        <dbReference type="ARBA" id="ARBA00023180"/>
    </source>
</evidence>
<dbReference type="Pfam" id="PF02485">
    <property type="entry name" value="Branch"/>
    <property type="match status" value="1"/>
</dbReference>
<evidence type="ECO:0000256" key="8">
    <source>
        <dbReference type="ARBA" id="ARBA00023136"/>
    </source>
</evidence>
<evidence type="ECO:0000256" key="4">
    <source>
        <dbReference type="ARBA" id="ARBA00022679"/>
    </source>
</evidence>
<dbReference type="Proteomes" id="UP000748531">
    <property type="component" value="Unassembled WGS sequence"/>
</dbReference>
<dbReference type="OrthoDB" id="2019572at2759"/>
<evidence type="ECO:0000256" key="6">
    <source>
        <dbReference type="ARBA" id="ARBA00022968"/>
    </source>
</evidence>
<gene>
    <name evidence="12" type="ORF">PHET_10282</name>
</gene>
<evidence type="ECO:0000256" key="3">
    <source>
        <dbReference type="ARBA" id="ARBA00022676"/>
    </source>
</evidence>
<dbReference type="InterPro" id="IPR003406">
    <property type="entry name" value="Glyco_trans_14"/>
</dbReference>
<keyword evidence="6" id="KW-0735">Signal-anchor</keyword>
<keyword evidence="7 11" id="KW-1133">Transmembrane helix</keyword>
<keyword evidence="3" id="KW-0328">Glycosyltransferase</keyword>
<proteinExistence type="inferred from homology"/>
<dbReference type="GO" id="GO:0016020">
    <property type="term" value="C:membrane"/>
    <property type="evidence" value="ECO:0007669"/>
    <property type="project" value="UniProtKB-SubCell"/>
</dbReference>
<dbReference type="GO" id="GO:0008375">
    <property type="term" value="F:acetylglucosaminyltransferase activity"/>
    <property type="evidence" value="ECO:0007669"/>
    <property type="project" value="TreeGrafter"/>
</dbReference>
<protein>
    <submittedName>
        <fullName evidence="12">N-acetyllactosaminide beta-1 6-N-acetylglucosaminyl-transferase</fullName>
    </submittedName>
</protein>
<reference evidence="12" key="1">
    <citation type="submission" date="2019-05" db="EMBL/GenBank/DDBJ databases">
        <title>Annotation for the trematode Paragonimus heterotremus.</title>
        <authorList>
            <person name="Choi Y.-J."/>
        </authorList>
    </citation>
    <scope>NUCLEOTIDE SEQUENCE</scope>
    <source>
        <strain evidence="12">LC</strain>
    </source>
</reference>
<keyword evidence="5 11" id="KW-0812">Transmembrane</keyword>
<dbReference type="AlphaFoldDB" id="A0A8J4SSH9"/>
<comment type="subcellular location">
    <subcellularLocation>
        <location evidence="1">Membrane</location>
        <topology evidence="1">Single-pass type II membrane protein</topology>
    </subcellularLocation>
</comment>
<keyword evidence="9" id="KW-0325">Glycoprotein</keyword>